<feature type="chain" id="PRO_5045552245" evidence="1">
    <location>
        <begin position="23"/>
        <end position="386"/>
    </location>
</feature>
<dbReference type="EMBL" id="BAAAGA010000002">
    <property type="protein sequence ID" value="GAA0617104.1"/>
    <property type="molecule type" value="Genomic_DNA"/>
</dbReference>
<dbReference type="InterPro" id="IPR029055">
    <property type="entry name" value="Ntn_hydrolases_N"/>
</dbReference>
<evidence type="ECO:0000256" key="1">
    <source>
        <dbReference type="SAM" id="SignalP"/>
    </source>
</evidence>
<reference evidence="2 3" key="1">
    <citation type="journal article" date="2019" name="Int. J. Syst. Evol. Microbiol.">
        <title>The Global Catalogue of Microorganisms (GCM) 10K type strain sequencing project: providing services to taxonomists for standard genome sequencing and annotation.</title>
        <authorList>
            <consortium name="The Broad Institute Genomics Platform"/>
            <consortium name="The Broad Institute Genome Sequencing Center for Infectious Disease"/>
            <person name="Wu L."/>
            <person name="Ma J."/>
        </authorList>
    </citation>
    <scope>NUCLEOTIDE SEQUENCE [LARGE SCALE GENOMIC DNA]</scope>
    <source>
        <strain evidence="2 3">JCM 12928</strain>
    </source>
</reference>
<name>A0ABN1GR67_9CAUL</name>
<feature type="signal peptide" evidence="1">
    <location>
        <begin position="1"/>
        <end position="22"/>
    </location>
</feature>
<organism evidence="2 3">
    <name type="scientific">Brevundimonas kwangchunensis</name>
    <dbReference type="NCBI Taxonomy" id="322163"/>
    <lineage>
        <taxon>Bacteria</taxon>
        <taxon>Pseudomonadati</taxon>
        <taxon>Pseudomonadota</taxon>
        <taxon>Alphaproteobacteria</taxon>
        <taxon>Caulobacterales</taxon>
        <taxon>Caulobacteraceae</taxon>
        <taxon>Brevundimonas</taxon>
    </lineage>
</organism>
<dbReference type="PANTHER" id="PTHR10188:SF6">
    <property type="entry name" value="N(4)-(BETA-N-ACETYLGLUCOSAMINYL)-L-ASPARAGINASE"/>
    <property type="match status" value="1"/>
</dbReference>
<dbReference type="RefSeq" id="WP_343791385.1">
    <property type="nucleotide sequence ID" value="NZ_BAAAGA010000002.1"/>
</dbReference>
<dbReference type="Proteomes" id="UP001501352">
    <property type="component" value="Unassembled WGS sequence"/>
</dbReference>
<accession>A0ABN1GR67</accession>
<dbReference type="Pfam" id="PF01112">
    <property type="entry name" value="Asparaginase_2"/>
    <property type="match status" value="1"/>
</dbReference>
<dbReference type="CDD" id="cd04701">
    <property type="entry name" value="Asparaginase_2"/>
    <property type="match status" value="1"/>
</dbReference>
<proteinExistence type="predicted"/>
<gene>
    <name evidence="2" type="ORF">GCM10009422_10340</name>
</gene>
<sequence length="386" mass="39900">MTARHIALLAGALTVLAFPVVAQDAPTWSLAIHGGAGVIERDSLTPEQDAAYRAALHRALEAGQAILSAGGSSMDAVQAAIEIMEDDPLFNAGRGAVFTAEGRNELDAAVMDGPTLNAGSVAGLTTTRHPIAAARAVMERSPHVMLIGPGADSFAGSVGLEQVDPSYFFTERRWQGLERELRRQNHPVPQRPANAPGPQASADLPAPPLNERKFGTVGAVAVDSQGRLAAGTSTGGMTAKRWGRVGDVPVIGAGTYASNADGCAVSATGSGEYFIRATVARDICARMGAWNALSEEGRLAALDAESRDRCDAAATVCTTPARRRDLMAAEAEIDEVGQLGGEGGVIVMTPGGLPAFAMNTSGMYRGAVSQREPAAVAIYADEEVAP</sequence>
<dbReference type="PANTHER" id="PTHR10188">
    <property type="entry name" value="L-ASPARAGINASE"/>
    <property type="match status" value="1"/>
</dbReference>
<keyword evidence="3" id="KW-1185">Reference proteome</keyword>
<keyword evidence="1" id="KW-0732">Signal</keyword>
<dbReference type="Gene3D" id="3.60.20.30">
    <property type="entry name" value="(Glycosyl)asparaginase"/>
    <property type="match status" value="1"/>
</dbReference>
<protein>
    <submittedName>
        <fullName evidence="2">Isoaspartyl peptidase/L-asparaginase</fullName>
    </submittedName>
</protein>
<evidence type="ECO:0000313" key="2">
    <source>
        <dbReference type="EMBL" id="GAA0617104.1"/>
    </source>
</evidence>
<comment type="caution">
    <text evidence="2">The sequence shown here is derived from an EMBL/GenBank/DDBJ whole genome shotgun (WGS) entry which is preliminary data.</text>
</comment>
<dbReference type="InterPro" id="IPR000246">
    <property type="entry name" value="Peptidase_T2"/>
</dbReference>
<dbReference type="SUPFAM" id="SSF56235">
    <property type="entry name" value="N-terminal nucleophile aminohydrolases (Ntn hydrolases)"/>
    <property type="match status" value="1"/>
</dbReference>
<evidence type="ECO:0000313" key="3">
    <source>
        <dbReference type="Proteomes" id="UP001501352"/>
    </source>
</evidence>